<reference evidence="3" key="1">
    <citation type="submission" date="2016-06" db="UniProtKB">
        <authorList>
            <consortium name="WormBaseParasite"/>
        </authorList>
    </citation>
    <scope>IDENTIFICATION</scope>
</reference>
<dbReference type="WBParaSite" id="GPUH_0001542501-mRNA-1">
    <property type="protein sequence ID" value="GPUH_0001542501-mRNA-1"/>
    <property type="gene ID" value="GPUH_0001542501"/>
</dbReference>
<proteinExistence type="predicted"/>
<keyword evidence="2" id="KW-1185">Reference proteome</keyword>
<organism evidence="3">
    <name type="scientific">Gongylonema pulchrum</name>
    <dbReference type="NCBI Taxonomy" id="637853"/>
    <lineage>
        <taxon>Eukaryota</taxon>
        <taxon>Metazoa</taxon>
        <taxon>Ecdysozoa</taxon>
        <taxon>Nematoda</taxon>
        <taxon>Chromadorea</taxon>
        <taxon>Rhabditida</taxon>
        <taxon>Spirurina</taxon>
        <taxon>Spiruromorpha</taxon>
        <taxon>Spiruroidea</taxon>
        <taxon>Gongylonematidae</taxon>
        <taxon>Gongylonema</taxon>
    </lineage>
</organism>
<accession>A0A183E363</accession>
<evidence type="ECO:0000313" key="3">
    <source>
        <dbReference type="WBParaSite" id="GPUH_0001542501-mRNA-1"/>
    </source>
</evidence>
<protein>
    <submittedName>
        <fullName evidence="1 3">Uncharacterized protein</fullName>
    </submittedName>
</protein>
<sequence length="89" mass="10067">MPFSSGRPLLQLDFTADLTFFSLFQIALEEAVHAAFESIQQLKQSIAERKEAILQKKATLDAINAKIVKEQRTSDELTVTDFSLLKFFS</sequence>
<dbReference type="Proteomes" id="UP000271098">
    <property type="component" value="Unassembled WGS sequence"/>
</dbReference>
<dbReference type="EMBL" id="UYRT01082392">
    <property type="protein sequence ID" value="VDN25933.1"/>
    <property type="molecule type" value="Genomic_DNA"/>
</dbReference>
<gene>
    <name evidence="1" type="ORF">GPUH_LOCUS15405</name>
</gene>
<dbReference type="AlphaFoldDB" id="A0A183E363"/>
<name>A0A183E363_9BILA</name>
<evidence type="ECO:0000313" key="2">
    <source>
        <dbReference type="Proteomes" id="UP000271098"/>
    </source>
</evidence>
<reference evidence="1 2" key="2">
    <citation type="submission" date="2018-11" db="EMBL/GenBank/DDBJ databases">
        <authorList>
            <consortium name="Pathogen Informatics"/>
        </authorList>
    </citation>
    <scope>NUCLEOTIDE SEQUENCE [LARGE SCALE GENOMIC DNA]</scope>
</reference>
<evidence type="ECO:0000313" key="1">
    <source>
        <dbReference type="EMBL" id="VDN25933.1"/>
    </source>
</evidence>